<comment type="caution">
    <text evidence="2">The sequence shown here is derived from an EMBL/GenBank/DDBJ whole genome shotgun (WGS) entry which is preliminary data.</text>
</comment>
<name>A0A829WGY3_9FIRM</name>
<dbReference type="EMBL" id="BJLB01000001">
    <property type="protein sequence ID" value="GEA38859.1"/>
    <property type="molecule type" value="Genomic_DNA"/>
</dbReference>
<dbReference type="RefSeq" id="WP_141267834.1">
    <property type="nucleotide sequence ID" value="NZ_BJLB01000001.1"/>
</dbReference>
<dbReference type="Proteomes" id="UP000315200">
    <property type="component" value="Unassembled WGS sequence"/>
</dbReference>
<organism evidence="2 3">
    <name type="scientific">Enterocloster clostridioformis</name>
    <dbReference type="NCBI Taxonomy" id="1531"/>
    <lineage>
        <taxon>Bacteria</taxon>
        <taxon>Bacillati</taxon>
        <taxon>Bacillota</taxon>
        <taxon>Clostridia</taxon>
        <taxon>Lachnospirales</taxon>
        <taxon>Lachnospiraceae</taxon>
        <taxon>Enterocloster</taxon>
    </lineage>
</organism>
<sequence>MGMFTKAQKNMATGVYADVKKCLKEKDGFTHVVMVNSFGKLANQNFMCEDKYSTEIDQILTLMQQDGYEIVDLKVTALQDQGRGTWGKDMEGYSTLIMYK</sequence>
<protein>
    <submittedName>
        <fullName evidence="2">Uncharacterized protein</fullName>
    </submittedName>
</protein>
<evidence type="ECO:0000313" key="2">
    <source>
        <dbReference type="EMBL" id="GEA39204.1"/>
    </source>
</evidence>
<proteinExistence type="predicted"/>
<evidence type="ECO:0000313" key="3">
    <source>
        <dbReference type="Proteomes" id="UP000315200"/>
    </source>
</evidence>
<reference evidence="2 3" key="1">
    <citation type="submission" date="2019-06" db="EMBL/GenBank/DDBJ databases">
        <title>Draft genome sequence of [Clostridium] clostridioforme NBRC 113352.</title>
        <authorList>
            <person name="Miura T."/>
            <person name="Furukawa M."/>
            <person name="Shimamura M."/>
            <person name="Ohyama Y."/>
            <person name="Yamazoe A."/>
            <person name="Kawasaki H."/>
        </authorList>
    </citation>
    <scope>NUCLEOTIDE SEQUENCE [LARGE SCALE GENOMIC DNA]</scope>
    <source>
        <strain evidence="2 3">NBRC 113352</strain>
    </source>
</reference>
<dbReference type="AlphaFoldDB" id="A0A829WGY3"/>
<gene>
    <name evidence="2" type="primary">ps203_2</name>
    <name evidence="1" type="synonym">ps203_1</name>
    <name evidence="1" type="ORF">Ccl03g_45720</name>
    <name evidence="2" type="ORF">Ccl03g_49170</name>
</gene>
<accession>A0A829WGY3</accession>
<evidence type="ECO:0000313" key="1">
    <source>
        <dbReference type="EMBL" id="GEA38859.1"/>
    </source>
</evidence>
<dbReference type="EMBL" id="BJLB01000001">
    <property type="protein sequence ID" value="GEA39204.1"/>
    <property type="molecule type" value="Genomic_DNA"/>
</dbReference>